<accession>S7N175</accession>
<proteinExistence type="predicted"/>
<keyword evidence="2" id="KW-0176">Collagen</keyword>
<feature type="region of interest" description="Disordered" evidence="1">
    <location>
        <begin position="37"/>
        <end position="114"/>
    </location>
</feature>
<gene>
    <name evidence="2" type="ORF">D623_10019363</name>
</gene>
<keyword evidence="3" id="KW-1185">Reference proteome</keyword>
<protein>
    <submittedName>
        <fullName evidence="2">Collagen alpha-1(XV) chain</fullName>
    </submittedName>
</protein>
<evidence type="ECO:0000313" key="2">
    <source>
        <dbReference type="EMBL" id="EPQ10436.1"/>
    </source>
</evidence>
<organism evidence="2 3">
    <name type="scientific">Myotis brandtii</name>
    <name type="common">Brandt's bat</name>
    <dbReference type="NCBI Taxonomy" id="109478"/>
    <lineage>
        <taxon>Eukaryota</taxon>
        <taxon>Metazoa</taxon>
        <taxon>Chordata</taxon>
        <taxon>Craniata</taxon>
        <taxon>Vertebrata</taxon>
        <taxon>Euteleostomi</taxon>
        <taxon>Mammalia</taxon>
        <taxon>Eutheria</taxon>
        <taxon>Laurasiatheria</taxon>
        <taxon>Chiroptera</taxon>
        <taxon>Yangochiroptera</taxon>
        <taxon>Vespertilionidae</taxon>
        <taxon>Myotis</taxon>
    </lineage>
</organism>
<evidence type="ECO:0000256" key="1">
    <source>
        <dbReference type="SAM" id="MobiDB-lite"/>
    </source>
</evidence>
<dbReference type="EMBL" id="KE162981">
    <property type="protein sequence ID" value="EPQ10436.1"/>
    <property type="molecule type" value="Genomic_DNA"/>
</dbReference>
<feature type="compositionally biased region" description="Basic and acidic residues" evidence="1">
    <location>
        <begin position="82"/>
        <end position="93"/>
    </location>
</feature>
<dbReference type="Proteomes" id="UP000052978">
    <property type="component" value="Unassembled WGS sequence"/>
</dbReference>
<dbReference type="GO" id="GO:0005581">
    <property type="term" value="C:collagen trimer"/>
    <property type="evidence" value="ECO:0007669"/>
    <property type="project" value="UniProtKB-KW"/>
</dbReference>
<dbReference type="AlphaFoldDB" id="S7N175"/>
<reference evidence="2 3" key="1">
    <citation type="journal article" date="2013" name="Nat. Commun.">
        <title>Genome analysis reveals insights into physiology and longevity of the Brandt's bat Myotis brandtii.</title>
        <authorList>
            <person name="Seim I."/>
            <person name="Fang X."/>
            <person name="Xiong Z."/>
            <person name="Lobanov A.V."/>
            <person name="Huang Z."/>
            <person name="Ma S."/>
            <person name="Feng Y."/>
            <person name="Turanov A.A."/>
            <person name="Zhu Y."/>
            <person name="Lenz T.L."/>
            <person name="Gerashchenko M.V."/>
            <person name="Fan D."/>
            <person name="Hee Yim S."/>
            <person name="Yao X."/>
            <person name="Jordan D."/>
            <person name="Xiong Y."/>
            <person name="Ma Y."/>
            <person name="Lyapunov A.N."/>
            <person name="Chen G."/>
            <person name="Kulakova O.I."/>
            <person name="Sun Y."/>
            <person name="Lee S.G."/>
            <person name="Bronson R.T."/>
            <person name="Moskalev A.A."/>
            <person name="Sunyaev S.R."/>
            <person name="Zhang G."/>
            <person name="Krogh A."/>
            <person name="Wang J."/>
            <person name="Gladyshev V.N."/>
        </authorList>
    </citation>
    <scope>NUCLEOTIDE SEQUENCE [LARGE SCALE GENOMIC DNA]</scope>
</reference>
<name>S7N175_MYOBR</name>
<evidence type="ECO:0000313" key="3">
    <source>
        <dbReference type="Proteomes" id="UP000052978"/>
    </source>
</evidence>
<sequence>MDGTSIVGPPGPRGPPGRIEVLPSSLINMTHGFMNLSDIPELTGPPGPRGPKGDTGVPGFPGLKGEQGEKGEPGAILTGDIPLERLRGEKQQEDGPQAYASQTPGRQGKLTTRVGRRGLEVELVLGRGGALRAPSMSEGMKVPAGG</sequence>